<comment type="caution">
    <text evidence="10">The sequence shown here is derived from an EMBL/GenBank/DDBJ whole genome shotgun (WGS) entry which is preliminary data.</text>
</comment>
<dbReference type="InterPro" id="IPR037294">
    <property type="entry name" value="ABC_BtuC-like"/>
</dbReference>
<dbReference type="EMBL" id="AENN01000018">
    <property type="protein sequence ID" value="EFR30482.1"/>
    <property type="molecule type" value="Genomic_DNA"/>
</dbReference>
<dbReference type="eggNOG" id="COG1108">
    <property type="taxonomic scope" value="Bacteria"/>
</dbReference>
<evidence type="ECO:0000256" key="6">
    <source>
        <dbReference type="ARBA" id="ARBA00022989"/>
    </source>
</evidence>
<dbReference type="InterPro" id="IPR001626">
    <property type="entry name" value="ABC_TroCD"/>
</dbReference>
<feature type="transmembrane region" description="Helical" evidence="9">
    <location>
        <begin position="139"/>
        <end position="158"/>
    </location>
</feature>
<evidence type="ECO:0000313" key="10">
    <source>
        <dbReference type="EMBL" id="EFR30482.1"/>
    </source>
</evidence>
<reference evidence="10 11" key="1">
    <citation type="submission" date="2010-10" db="EMBL/GenBank/DDBJ databases">
        <authorList>
            <person name="Durkin A.S."/>
            <person name="Madupu R."/>
            <person name="Torralba M."/>
            <person name="Gillis M."/>
            <person name="Methe B."/>
            <person name="Sutton G."/>
            <person name="Nelson K.E."/>
        </authorList>
    </citation>
    <scope>NUCLEOTIDE SEQUENCE [LARGE SCALE GENOMIC DNA]</scope>
    <source>
        <strain evidence="10 11">ACS-139-V-Col8</strain>
    </source>
</reference>
<evidence type="ECO:0000256" key="3">
    <source>
        <dbReference type="ARBA" id="ARBA00022448"/>
    </source>
</evidence>
<protein>
    <submittedName>
        <fullName evidence="10">Putative type IV conjugative transfer system protein TraL</fullName>
    </submittedName>
</protein>
<feature type="transmembrane region" description="Helical" evidence="9">
    <location>
        <begin position="30"/>
        <end position="49"/>
    </location>
</feature>
<dbReference type="GO" id="GO:0043190">
    <property type="term" value="C:ATP-binding cassette (ABC) transporter complex"/>
    <property type="evidence" value="ECO:0007669"/>
    <property type="project" value="InterPro"/>
</dbReference>
<keyword evidence="7 9" id="KW-0472">Membrane</keyword>
<evidence type="ECO:0000256" key="4">
    <source>
        <dbReference type="ARBA" id="ARBA00022475"/>
    </source>
</evidence>
<comment type="subcellular location">
    <subcellularLocation>
        <location evidence="1 8">Cell membrane</location>
        <topology evidence="1 8">Multi-pass membrane protein</topology>
    </subcellularLocation>
</comment>
<feature type="transmembrane region" description="Helical" evidence="9">
    <location>
        <begin position="251"/>
        <end position="271"/>
    </location>
</feature>
<dbReference type="PANTHER" id="PTHR30477">
    <property type="entry name" value="ABC-TRANSPORTER METAL-BINDING PROTEIN"/>
    <property type="match status" value="1"/>
</dbReference>
<feature type="transmembrane region" description="Helical" evidence="9">
    <location>
        <begin position="201"/>
        <end position="219"/>
    </location>
</feature>
<keyword evidence="6 9" id="KW-1133">Transmembrane helix</keyword>
<name>E4KR80_9LACT</name>
<comment type="similarity">
    <text evidence="2 8">Belongs to the ABC-3 integral membrane protein family.</text>
</comment>
<proteinExistence type="inferred from homology"/>
<sequence length="277" mass="29921">MIESLWILILVGVTCSLVGNLLVQKQEVMVGDAISHTILLGIAVAFFLVQDLDSPWLIIGATVFGVLTVLAIEVVVAKTNVQNDAAIALILTAFFSLAVILISKFFANVHLDIDMVLLGQVIFAPLNRMTLFGHTLPRAMVENGLSLLAVLVFITLAYQPLKMRLFDESFARMRGIRLLTFDLILMTLVSLTAVVSFQNVGAILVIAMMVAPAMTAQLFAKSFVSLLTIGALVASLNAVLGYYLAVYFNVSMSGMVAVASFIVFCLAFLLTRSRVAA</sequence>
<keyword evidence="4" id="KW-1003">Cell membrane</keyword>
<dbReference type="AlphaFoldDB" id="E4KR80"/>
<dbReference type="PANTHER" id="PTHR30477:SF8">
    <property type="entry name" value="METAL TRANSPORT SYSTEM MEMBRANE PROTEIN CT_070-RELATED"/>
    <property type="match status" value="1"/>
</dbReference>
<keyword evidence="5 8" id="KW-0812">Transmembrane</keyword>
<organism evidence="10 11">
    <name type="scientific">Eremococcus coleocola ACS-139-V-Col8</name>
    <dbReference type="NCBI Taxonomy" id="908337"/>
    <lineage>
        <taxon>Bacteria</taxon>
        <taxon>Bacillati</taxon>
        <taxon>Bacillota</taxon>
        <taxon>Bacilli</taxon>
        <taxon>Lactobacillales</taxon>
        <taxon>Aerococcaceae</taxon>
        <taxon>Eremococcus</taxon>
    </lineage>
</organism>
<dbReference type="SUPFAM" id="SSF81345">
    <property type="entry name" value="ABC transporter involved in vitamin B12 uptake, BtuC"/>
    <property type="match status" value="1"/>
</dbReference>
<feature type="transmembrane region" description="Helical" evidence="9">
    <location>
        <begin position="6"/>
        <end position="23"/>
    </location>
</feature>
<dbReference type="OrthoDB" id="9788905at2"/>
<dbReference type="RefSeq" id="WP_006419005.1">
    <property type="nucleotide sequence ID" value="NZ_AENN01000018.1"/>
</dbReference>
<evidence type="ECO:0000256" key="9">
    <source>
        <dbReference type="SAM" id="Phobius"/>
    </source>
</evidence>
<dbReference type="Proteomes" id="UP000005990">
    <property type="component" value="Unassembled WGS sequence"/>
</dbReference>
<keyword evidence="3 8" id="KW-0813">Transport</keyword>
<gene>
    <name evidence="10" type="ORF">HMPREF9257_0379</name>
</gene>
<keyword evidence="11" id="KW-1185">Reference proteome</keyword>
<dbReference type="GO" id="GO:0010043">
    <property type="term" value="P:response to zinc ion"/>
    <property type="evidence" value="ECO:0007669"/>
    <property type="project" value="TreeGrafter"/>
</dbReference>
<evidence type="ECO:0000313" key="11">
    <source>
        <dbReference type="Proteomes" id="UP000005990"/>
    </source>
</evidence>
<feature type="transmembrane region" description="Helical" evidence="9">
    <location>
        <begin position="55"/>
        <end position="76"/>
    </location>
</feature>
<evidence type="ECO:0000256" key="2">
    <source>
        <dbReference type="ARBA" id="ARBA00008034"/>
    </source>
</evidence>
<evidence type="ECO:0000256" key="8">
    <source>
        <dbReference type="RuleBase" id="RU003943"/>
    </source>
</evidence>
<feature type="transmembrane region" description="Helical" evidence="9">
    <location>
        <begin position="178"/>
        <end position="195"/>
    </location>
</feature>
<dbReference type="GO" id="GO:0055085">
    <property type="term" value="P:transmembrane transport"/>
    <property type="evidence" value="ECO:0007669"/>
    <property type="project" value="InterPro"/>
</dbReference>
<feature type="transmembrane region" description="Helical" evidence="9">
    <location>
        <begin position="226"/>
        <end position="245"/>
    </location>
</feature>
<feature type="transmembrane region" description="Helical" evidence="9">
    <location>
        <begin position="88"/>
        <end position="107"/>
    </location>
</feature>
<evidence type="ECO:0000256" key="1">
    <source>
        <dbReference type="ARBA" id="ARBA00004651"/>
    </source>
</evidence>
<dbReference type="Gene3D" id="1.10.3470.10">
    <property type="entry name" value="ABC transporter involved in vitamin B12 uptake, BtuC"/>
    <property type="match status" value="1"/>
</dbReference>
<evidence type="ECO:0000256" key="5">
    <source>
        <dbReference type="ARBA" id="ARBA00022692"/>
    </source>
</evidence>
<accession>E4KR80</accession>
<evidence type="ECO:0000256" key="7">
    <source>
        <dbReference type="ARBA" id="ARBA00023136"/>
    </source>
</evidence>
<dbReference type="Pfam" id="PF00950">
    <property type="entry name" value="ABC-3"/>
    <property type="match status" value="1"/>
</dbReference>
<dbReference type="STRING" id="908337.HMPREF9257_0379"/>